<dbReference type="OrthoDB" id="2297803at2"/>
<dbReference type="Proteomes" id="UP000051330">
    <property type="component" value="Unassembled WGS sequence"/>
</dbReference>
<evidence type="ECO:0000313" key="3">
    <source>
        <dbReference type="Proteomes" id="UP000051330"/>
    </source>
</evidence>
<dbReference type="PATRIC" id="fig|1423792.3.peg.811"/>
<reference evidence="2 3" key="1">
    <citation type="journal article" date="2015" name="Genome Announc.">
        <title>Expanding the biotechnology potential of lactobacilli through comparative genomics of 213 strains and associated genera.</title>
        <authorList>
            <person name="Sun Z."/>
            <person name="Harris H.M."/>
            <person name="McCann A."/>
            <person name="Guo C."/>
            <person name="Argimon S."/>
            <person name="Zhang W."/>
            <person name="Yang X."/>
            <person name="Jeffery I.B."/>
            <person name="Cooney J.C."/>
            <person name="Kagawa T.F."/>
            <person name="Liu W."/>
            <person name="Song Y."/>
            <person name="Salvetti E."/>
            <person name="Wrobel A."/>
            <person name="Rasinkangas P."/>
            <person name="Parkhill J."/>
            <person name="Rea M.C."/>
            <person name="O'Sullivan O."/>
            <person name="Ritari J."/>
            <person name="Douillard F.P."/>
            <person name="Paul Ross R."/>
            <person name="Yang R."/>
            <person name="Briner A.E."/>
            <person name="Felis G.E."/>
            <person name="de Vos W.M."/>
            <person name="Barrangou R."/>
            <person name="Klaenhammer T.R."/>
            <person name="Caufield P.W."/>
            <person name="Cui Y."/>
            <person name="Zhang H."/>
            <person name="O'Toole P.W."/>
        </authorList>
    </citation>
    <scope>NUCLEOTIDE SEQUENCE [LARGE SCALE GENOMIC DNA]</scope>
    <source>
        <strain evidence="2 3">DSM 12744</strain>
    </source>
</reference>
<evidence type="ECO:0000256" key="1">
    <source>
        <dbReference type="SAM" id="SignalP"/>
    </source>
</evidence>
<keyword evidence="3" id="KW-1185">Reference proteome</keyword>
<proteinExistence type="predicted"/>
<evidence type="ECO:0000313" key="2">
    <source>
        <dbReference type="EMBL" id="KRL11070.1"/>
    </source>
</evidence>
<organism evidence="2 3">
    <name type="scientific">Schleiferilactobacillus perolens DSM 12744</name>
    <dbReference type="NCBI Taxonomy" id="1423792"/>
    <lineage>
        <taxon>Bacteria</taxon>
        <taxon>Bacillati</taxon>
        <taxon>Bacillota</taxon>
        <taxon>Bacilli</taxon>
        <taxon>Lactobacillales</taxon>
        <taxon>Lactobacillaceae</taxon>
        <taxon>Schleiferilactobacillus</taxon>
    </lineage>
</organism>
<name>A0A0R1MSF6_9LACO</name>
<keyword evidence="1" id="KW-0732">Signal</keyword>
<feature type="signal peptide" evidence="1">
    <location>
        <begin position="1"/>
        <end position="23"/>
    </location>
</feature>
<dbReference type="RefSeq" id="WP_057821754.1">
    <property type="nucleotide sequence ID" value="NZ_AZEC01000013.1"/>
</dbReference>
<sequence>MKKILLKLLVLLSLGVLGGGVAAAGSGSLVPQTVVAADTAPTPERTPSSPGDAWRVPILNFWVITNGITAQPSDVNAVQGTPIQAKLISTYWPRVAGIFGSNDITSVTARVYRNNQWADATATATYNKQAPYADVTLNLGALPVGTYYYQFGVHYSNNTILYSNMIKVTVLPAPKDATAINPQPDRPTIFWGESTAIHANLTPADSTSPVTWTPPATEVGSLSTTTALSTRFSSTVDNQGSIDSLMRNDNGLTVNFPVKATNTVVPGTINGSTQVTVGGLVPQAATANRAFSYLPAALTGIVFPSGATPSYQWSVYNSAHQKITTTAVLNSPTFSWASVAKPTVDDYYYLQLNIILTNSEGTTTWRSNYTRLTVTANQSQLIAVPNLSFLNFASGTPTTPKVADFYQTGGVTLNYAPLAGQTSKNTYDGNNTGFLAVQGQNWSLSVSASGFVHDLSGMSLPTNPTLTMAIPGYPNVAVPTNDTAVTLLANQQTNLATNLTSTTSLHVPQTAFMLTGKYQSELTWTLTQAP</sequence>
<protein>
    <submittedName>
        <fullName evidence="2">Protein translocase subunit seca 2</fullName>
    </submittedName>
</protein>
<dbReference type="EMBL" id="AZEC01000013">
    <property type="protein sequence ID" value="KRL11070.1"/>
    <property type="molecule type" value="Genomic_DNA"/>
</dbReference>
<comment type="caution">
    <text evidence="2">The sequence shown here is derived from an EMBL/GenBank/DDBJ whole genome shotgun (WGS) entry which is preliminary data.</text>
</comment>
<gene>
    <name evidence="2" type="ORF">FD09_GL000795</name>
</gene>
<dbReference type="AlphaFoldDB" id="A0A0R1MSF6"/>
<accession>A0A0R1MSF6</accession>
<dbReference type="STRING" id="1423792.FD09_GL000795"/>
<feature type="chain" id="PRO_5039141651" evidence="1">
    <location>
        <begin position="24"/>
        <end position="530"/>
    </location>
</feature>